<evidence type="ECO:0000313" key="2">
    <source>
        <dbReference type="Proteomes" id="UP001168821"/>
    </source>
</evidence>
<protein>
    <submittedName>
        <fullName evidence="1">Uncharacterized protein</fullName>
    </submittedName>
</protein>
<sequence>MSNNKSLWKFIVLVNDIHSHAEFISEVTNHQKIGELRCRLEDLKRVQSNVQNLIVEHKSEIVVFLDDTSSEESNKPAVYNLGPVQTYIHEISELYTALIKKADLLYHLPFPNSFNVNTNNAHLEKRCENLKPIKVDNMLNGEPIKLISLPMLQLRCGLPLHYSLIIKLSTTKKSLFQKRISNTEFSQIIIKVNIQQTENLLNNFQLLGMSQTKKNHIQSKIRHRYPIKPQKFKDYHYWNRKQLNPKPNIWVNH</sequence>
<evidence type="ECO:0000313" key="1">
    <source>
        <dbReference type="EMBL" id="KAJ3656721.1"/>
    </source>
</evidence>
<dbReference type="AlphaFoldDB" id="A0AA38MHG6"/>
<dbReference type="Proteomes" id="UP001168821">
    <property type="component" value="Unassembled WGS sequence"/>
</dbReference>
<reference evidence="1" key="1">
    <citation type="journal article" date="2023" name="G3 (Bethesda)">
        <title>Whole genome assemblies of Zophobas morio and Tenebrio molitor.</title>
        <authorList>
            <person name="Kaur S."/>
            <person name="Stinson S.A."/>
            <person name="diCenzo G.C."/>
        </authorList>
    </citation>
    <scope>NUCLEOTIDE SEQUENCE</scope>
    <source>
        <strain evidence="1">QUZm001</strain>
    </source>
</reference>
<accession>A0AA38MHG6</accession>
<organism evidence="1 2">
    <name type="scientific">Zophobas morio</name>
    <dbReference type="NCBI Taxonomy" id="2755281"/>
    <lineage>
        <taxon>Eukaryota</taxon>
        <taxon>Metazoa</taxon>
        <taxon>Ecdysozoa</taxon>
        <taxon>Arthropoda</taxon>
        <taxon>Hexapoda</taxon>
        <taxon>Insecta</taxon>
        <taxon>Pterygota</taxon>
        <taxon>Neoptera</taxon>
        <taxon>Endopterygota</taxon>
        <taxon>Coleoptera</taxon>
        <taxon>Polyphaga</taxon>
        <taxon>Cucujiformia</taxon>
        <taxon>Tenebrionidae</taxon>
        <taxon>Zophobas</taxon>
    </lineage>
</organism>
<proteinExistence type="predicted"/>
<comment type="caution">
    <text evidence="1">The sequence shown here is derived from an EMBL/GenBank/DDBJ whole genome shotgun (WGS) entry which is preliminary data.</text>
</comment>
<dbReference type="EMBL" id="JALNTZ010000004">
    <property type="protein sequence ID" value="KAJ3656721.1"/>
    <property type="molecule type" value="Genomic_DNA"/>
</dbReference>
<gene>
    <name evidence="1" type="ORF">Zmor_015771</name>
</gene>
<keyword evidence="2" id="KW-1185">Reference proteome</keyword>
<name>A0AA38MHG6_9CUCU</name>